<reference evidence="14" key="1">
    <citation type="journal article" date="2010" name="Genome Biol.">
        <title>Genome sequence of the necrotrophic plant pathogen Pythium ultimum reveals original pathogenicity mechanisms and effector repertoire.</title>
        <authorList>
            <person name="Levesque C.A."/>
            <person name="Brouwer H."/>
            <person name="Cano L."/>
            <person name="Hamilton J.P."/>
            <person name="Holt C."/>
            <person name="Huitema E."/>
            <person name="Raffaele S."/>
            <person name="Robideau G.P."/>
            <person name="Thines M."/>
            <person name="Win J."/>
            <person name="Zerillo M.M."/>
            <person name="Beakes G.W."/>
            <person name="Boore J.L."/>
            <person name="Busam D."/>
            <person name="Dumas B."/>
            <person name="Ferriera S."/>
            <person name="Fuerstenberg S.I."/>
            <person name="Gachon C.M."/>
            <person name="Gaulin E."/>
            <person name="Govers F."/>
            <person name="Grenville-Briggs L."/>
            <person name="Horner N."/>
            <person name="Hostetler J."/>
            <person name="Jiang R.H."/>
            <person name="Johnson J."/>
            <person name="Krajaejun T."/>
            <person name="Lin H."/>
            <person name="Meijer H.J."/>
            <person name="Moore B."/>
            <person name="Morris P."/>
            <person name="Phuntmart V."/>
            <person name="Puiu D."/>
            <person name="Shetty J."/>
            <person name="Stajich J.E."/>
            <person name="Tripathy S."/>
            <person name="Wawra S."/>
            <person name="van West P."/>
            <person name="Whitty B.R."/>
            <person name="Coutinho P.M."/>
            <person name="Henrissat B."/>
            <person name="Martin F."/>
            <person name="Thomas P.D."/>
            <person name="Tyler B.M."/>
            <person name="De Vries R.P."/>
            <person name="Kamoun S."/>
            <person name="Yandell M."/>
            <person name="Tisserat N."/>
            <person name="Buell C.R."/>
        </authorList>
    </citation>
    <scope>NUCLEOTIDE SEQUENCE</scope>
    <source>
        <strain evidence="14">DAOM:BR144</strain>
    </source>
</reference>
<reference evidence="14" key="2">
    <citation type="submission" date="2010-04" db="EMBL/GenBank/DDBJ databases">
        <authorList>
            <person name="Buell R."/>
            <person name="Hamilton J."/>
            <person name="Hostetler J."/>
        </authorList>
    </citation>
    <scope>NUCLEOTIDE SEQUENCE [LARGE SCALE GENOMIC DNA]</scope>
    <source>
        <strain evidence="14">DAOM:BR144</strain>
    </source>
</reference>
<keyword evidence="7" id="KW-0961">Cell wall biogenesis/degradation</keyword>
<dbReference type="Pfam" id="PF03639">
    <property type="entry name" value="Glyco_hydro_81"/>
    <property type="match status" value="1"/>
</dbReference>
<dbReference type="InParanoid" id="K3WW36"/>
<evidence type="ECO:0000313" key="13">
    <source>
        <dbReference type="EnsemblProtists" id="PYU1_T009184"/>
    </source>
</evidence>
<evidence type="ECO:0000256" key="3">
    <source>
        <dbReference type="ARBA" id="ARBA00012780"/>
    </source>
</evidence>
<dbReference type="OMA" id="EHMHLIN"/>
<feature type="region of interest" description="Disordered" evidence="9">
    <location>
        <begin position="1"/>
        <end position="25"/>
    </location>
</feature>
<evidence type="ECO:0000259" key="12">
    <source>
        <dbReference type="Pfam" id="PF17652"/>
    </source>
</evidence>
<evidence type="ECO:0000256" key="8">
    <source>
        <dbReference type="ARBA" id="ARBA00023326"/>
    </source>
</evidence>
<feature type="compositionally biased region" description="Polar residues" evidence="9">
    <location>
        <begin position="1"/>
        <end position="17"/>
    </location>
</feature>
<dbReference type="Pfam" id="PF17652">
    <property type="entry name" value="Glyco_hydro81C"/>
    <property type="match status" value="1"/>
</dbReference>
<keyword evidence="10" id="KW-0472">Membrane</keyword>
<evidence type="ECO:0000256" key="1">
    <source>
        <dbReference type="ARBA" id="ARBA00000382"/>
    </source>
</evidence>
<evidence type="ECO:0000256" key="9">
    <source>
        <dbReference type="SAM" id="MobiDB-lite"/>
    </source>
</evidence>
<evidence type="ECO:0000259" key="11">
    <source>
        <dbReference type="Pfam" id="PF03639"/>
    </source>
</evidence>
<evidence type="ECO:0000256" key="4">
    <source>
        <dbReference type="ARBA" id="ARBA00022801"/>
    </source>
</evidence>
<dbReference type="Proteomes" id="UP000019132">
    <property type="component" value="Unassembled WGS sequence"/>
</dbReference>
<keyword evidence="14" id="KW-1185">Reference proteome</keyword>
<reference evidence="13" key="3">
    <citation type="submission" date="2015-02" db="UniProtKB">
        <authorList>
            <consortium name="EnsemblProtists"/>
        </authorList>
    </citation>
    <scope>IDENTIFICATION</scope>
    <source>
        <strain evidence="13">DAOM BR144</strain>
    </source>
</reference>
<dbReference type="PANTHER" id="PTHR31983">
    <property type="entry name" value="ENDO-1,3(4)-BETA-GLUCANASE 1"/>
    <property type="match status" value="1"/>
</dbReference>
<keyword evidence="6" id="KW-0326">Glycosidase</keyword>
<evidence type="ECO:0000256" key="2">
    <source>
        <dbReference type="ARBA" id="ARBA00010730"/>
    </source>
</evidence>
<dbReference type="GO" id="GO:0042973">
    <property type="term" value="F:glucan endo-1,3-beta-D-glucosidase activity"/>
    <property type="evidence" value="ECO:0007669"/>
    <property type="project" value="UniProtKB-EC"/>
</dbReference>
<dbReference type="EnsemblProtists" id="PYU1_T009184">
    <property type="protein sequence ID" value="PYU1_T009184"/>
    <property type="gene ID" value="PYU1_G009166"/>
</dbReference>
<dbReference type="GO" id="GO:0071555">
    <property type="term" value="P:cell wall organization"/>
    <property type="evidence" value="ECO:0007669"/>
    <property type="project" value="UniProtKB-KW"/>
</dbReference>
<dbReference type="eggNOG" id="KOG2254">
    <property type="taxonomic scope" value="Eukaryota"/>
</dbReference>
<keyword evidence="8" id="KW-0624">Polysaccharide degradation</keyword>
<sequence length="834" mass="92300">MPNENSPLLPSKLQDSTAHGRRKQRSVSQYLTRHTLIVVVPLAIVALVGLGWLFAGGSNDDSDDVKHVSTKTASPQYTDQELLALLPPFVARGHPIPPKMIHHGQFPGAIPTNAFWTNLLVGDDHGLNEGGGQITLSPYTVRSLPKRLDVSYGDTRRVVTSGNITEYFNADVSFTGYSQKVSAGGNESSQSLLLGDGNTTSRSIAAFDPLSVTLKYHFENEKPEEADHLFSAYLVRGSPYFTVEYQKIIPVLELNATLVAVNQEPVQNVDGPTGAYKSWTSKRFEVDVQVYGADKGANAPQKWILYFAQERTLQLQFANEKDYRLYNLRGEITTPTNVRLVDMDFYTGPVRVAIVPSDEAIALLDASASVYPVASSVNTSVEGLNGFATLNWETKQFEGTNASDANLLMLANPHHADSFSTQQSDASFKVLTKLGHRTVKSNMTAVLGKSWTLQETLPSIDFDTTQPITKPEYLEAIKVSLANDSNYTPIAQDPYFFGKEVGRQARLALIADTVGNETLRDTLLDSLEEWLTPWLVGSNDNHFVYDDTWGGLCSKNGLKGVFWMTDFGNGWYNDHHFHYGYLLYSVAVVTKFRPAFGEAHKAPIVAIARDIASSSADDKYFPFARHFSWFDGHSFASGVYTLDGGKSQESVSEAINAYYGVYLVGKALKIPEVEHMGHLLMSLEIRAAKTYWQMSSGSDIYEDVYAQNKMTGQIAATKVSYTTWFGPEIEHMHLINMIPFTPITEAFISPAYVQEEYPVLQKEAFDRQVDPIEKRWSGYAYLDLAIINPVKAWSLVSDLDFFDDGNSLTNSLFWIATRPTAGNSTAPAVAAPAN</sequence>
<evidence type="ECO:0000256" key="7">
    <source>
        <dbReference type="ARBA" id="ARBA00023316"/>
    </source>
</evidence>
<keyword evidence="4" id="KW-0378">Hydrolase</keyword>
<evidence type="ECO:0000256" key="5">
    <source>
        <dbReference type="ARBA" id="ARBA00023277"/>
    </source>
</evidence>
<keyword evidence="10" id="KW-1133">Transmembrane helix</keyword>
<evidence type="ECO:0000256" key="10">
    <source>
        <dbReference type="SAM" id="Phobius"/>
    </source>
</evidence>
<keyword evidence="10" id="KW-0812">Transmembrane</keyword>
<accession>K3WW36</accession>
<dbReference type="EMBL" id="GL376632">
    <property type="status" value="NOT_ANNOTATED_CDS"/>
    <property type="molecule type" value="Genomic_DNA"/>
</dbReference>
<dbReference type="InterPro" id="IPR040720">
    <property type="entry name" value="GH81_C"/>
</dbReference>
<comment type="similarity">
    <text evidence="2">Belongs to the glycosyl hydrolase 81 family.</text>
</comment>
<dbReference type="PROSITE" id="PS52008">
    <property type="entry name" value="GH81"/>
    <property type="match status" value="1"/>
</dbReference>
<feature type="transmembrane region" description="Helical" evidence="10">
    <location>
        <begin position="31"/>
        <end position="55"/>
    </location>
</feature>
<dbReference type="Gene3D" id="2.70.98.30">
    <property type="entry name" value="Golgi alpha-mannosidase II, domain 4"/>
    <property type="match status" value="1"/>
</dbReference>
<feature type="domain" description="Glycosyl hydrolase family 81 N-terminal" evidence="11">
    <location>
        <begin position="94"/>
        <end position="462"/>
    </location>
</feature>
<dbReference type="HOGENOM" id="CLU_005482_4_1_1"/>
<name>K3WW36_GLOUD</name>
<evidence type="ECO:0000256" key="6">
    <source>
        <dbReference type="ARBA" id="ARBA00023295"/>
    </source>
</evidence>
<keyword evidence="5" id="KW-0119">Carbohydrate metabolism</keyword>
<dbReference type="GO" id="GO:0000272">
    <property type="term" value="P:polysaccharide catabolic process"/>
    <property type="evidence" value="ECO:0007669"/>
    <property type="project" value="UniProtKB-KW"/>
</dbReference>
<organism evidence="13 14">
    <name type="scientific">Globisporangium ultimum (strain ATCC 200006 / CBS 805.95 / DAOM BR144)</name>
    <name type="common">Pythium ultimum</name>
    <dbReference type="NCBI Taxonomy" id="431595"/>
    <lineage>
        <taxon>Eukaryota</taxon>
        <taxon>Sar</taxon>
        <taxon>Stramenopiles</taxon>
        <taxon>Oomycota</taxon>
        <taxon>Peronosporomycetes</taxon>
        <taxon>Pythiales</taxon>
        <taxon>Pythiaceae</taxon>
        <taxon>Globisporangium</taxon>
    </lineage>
</organism>
<dbReference type="Gene3D" id="1.20.5.420">
    <property type="entry name" value="Immunoglobulin FC, subunit C"/>
    <property type="match status" value="1"/>
</dbReference>
<dbReference type="AlphaFoldDB" id="K3WW36"/>
<dbReference type="PANTHER" id="PTHR31983:SF0">
    <property type="entry name" value="GLUCAN ENDO-1,3-BETA-D-GLUCOSIDASE 2"/>
    <property type="match status" value="1"/>
</dbReference>
<protein>
    <recommendedName>
        <fullName evidence="3">glucan endo-1,3-beta-D-glucosidase</fullName>
        <ecNumber evidence="3">3.2.1.39</ecNumber>
    </recommendedName>
</protein>
<proteinExistence type="inferred from homology"/>
<dbReference type="InterPro" id="IPR040451">
    <property type="entry name" value="GH81_N"/>
</dbReference>
<dbReference type="InterPro" id="IPR005200">
    <property type="entry name" value="Endo-beta-glucanase"/>
</dbReference>
<comment type="catalytic activity">
    <reaction evidence="1">
        <text>Hydrolysis of (1-&gt;3)-beta-D-glucosidic linkages in (1-&gt;3)-beta-D-glucans.</text>
        <dbReference type="EC" id="3.2.1.39"/>
    </reaction>
</comment>
<dbReference type="GO" id="GO:0052861">
    <property type="term" value="F:endo-1,3(4)-beta-glucanase activity"/>
    <property type="evidence" value="ECO:0007669"/>
    <property type="project" value="InterPro"/>
</dbReference>
<evidence type="ECO:0000313" key="14">
    <source>
        <dbReference type="Proteomes" id="UP000019132"/>
    </source>
</evidence>
<dbReference type="STRING" id="431595.K3WW36"/>
<dbReference type="EC" id="3.2.1.39" evidence="3"/>
<feature type="domain" description="Glycosyl hydrolase family 81 C-terminal" evidence="12">
    <location>
        <begin position="481"/>
        <end position="810"/>
    </location>
</feature>
<dbReference type="VEuPathDB" id="FungiDB:PYU1_G009166"/>